<organism evidence="3 4">
    <name type="scientific">Phycomyces blakesleeanus (strain ATCC 8743b / DSM 1359 / FGSC 10004 / NBRC 33097 / NRRL 1555)</name>
    <dbReference type="NCBI Taxonomy" id="763407"/>
    <lineage>
        <taxon>Eukaryota</taxon>
        <taxon>Fungi</taxon>
        <taxon>Fungi incertae sedis</taxon>
        <taxon>Mucoromycota</taxon>
        <taxon>Mucoromycotina</taxon>
        <taxon>Mucoromycetes</taxon>
        <taxon>Mucorales</taxon>
        <taxon>Phycomycetaceae</taxon>
        <taxon>Phycomyces</taxon>
    </lineage>
</organism>
<dbReference type="GeneID" id="28995967"/>
<gene>
    <name evidence="3" type="ORF">PHYBLDRAFT_164697</name>
</gene>
<dbReference type="RefSeq" id="XP_018295849.1">
    <property type="nucleotide sequence ID" value="XM_018435061.1"/>
</dbReference>
<feature type="compositionally biased region" description="Low complexity" evidence="1">
    <location>
        <begin position="332"/>
        <end position="343"/>
    </location>
</feature>
<dbReference type="VEuPathDB" id="FungiDB:PHYBLDRAFT_164697"/>
<evidence type="ECO:0000259" key="2">
    <source>
        <dbReference type="Pfam" id="PF00561"/>
    </source>
</evidence>
<dbReference type="InterPro" id="IPR000073">
    <property type="entry name" value="AB_hydrolase_1"/>
</dbReference>
<dbReference type="STRING" id="763407.A0A167PFH4"/>
<keyword evidence="4" id="KW-1185">Reference proteome</keyword>
<accession>A0A167PFH4</accession>
<sequence length="484" mass="54489">MVAISFCVFYNYLQTALVSSSSNISSLSVLLKQVPHKFLSFQTSATNDNNNNLSSTKNNKNNNGQVLYPRRLKQQEPNKGTFIFDTITASDFFSQSILTNTTITKDTNNNKNDDSILTTTIKPNDNINLVTGLDMPVTPHYVAPRAPIVLCHGLYGFDLWGPDAFPALQFHYWQGIEDALAKLGAKVIVTGVPKTGSIRERAQELHAVLKAIMKDKDVNFVAHSMGGLDCRYLLSHIKDRPYRPRSLTTICTPHQGSPVMDWFRDHVGVGEQKPGNPCNQRSLSAMTVSMKNSVTRTEEFATASMMAYYNHHHNNNDDDDDLHVPLSDRQNKTQSQTQTQTQNQKLLNLKLKLGLLPKAMIDYFDEPAYGNLTTDYCQEFFNPNTPDDLGVQYYSYGAAAKIPAWSSLLSTPWQIVKDKEGDNDGIVSIKSAKWGKYIKTVEADHWDLSGKSCIPYRWQSDSSSTFDREAFYLEMATRLYHQGH</sequence>
<dbReference type="OrthoDB" id="5592486at2759"/>
<evidence type="ECO:0000256" key="1">
    <source>
        <dbReference type="SAM" id="MobiDB-lite"/>
    </source>
</evidence>
<dbReference type="AlphaFoldDB" id="A0A167PFH4"/>
<proteinExistence type="predicted"/>
<dbReference type="InterPro" id="IPR029058">
    <property type="entry name" value="AB_hydrolase_fold"/>
</dbReference>
<protein>
    <recommendedName>
        <fullName evidence="2">AB hydrolase-1 domain-containing protein</fullName>
    </recommendedName>
</protein>
<name>A0A167PFH4_PHYB8</name>
<reference evidence="4" key="1">
    <citation type="submission" date="2015-06" db="EMBL/GenBank/DDBJ databases">
        <title>Expansion of signal transduction pathways in fungi by whole-genome duplication.</title>
        <authorList>
            <consortium name="DOE Joint Genome Institute"/>
            <person name="Corrochano L.M."/>
            <person name="Kuo A."/>
            <person name="Marcet-Houben M."/>
            <person name="Polaino S."/>
            <person name="Salamov A."/>
            <person name="Villalobos J.M."/>
            <person name="Alvarez M.I."/>
            <person name="Avalos J."/>
            <person name="Benito E.P."/>
            <person name="Benoit I."/>
            <person name="Burger G."/>
            <person name="Camino L.P."/>
            <person name="Canovas D."/>
            <person name="Cerda-Olmedo E."/>
            <person name="Cheng J.-F."/>
            <person name="Dominguez A."/>
            <person name="Elias M."/>
            <person name="Eslava A.P."/>
            <person name="Glaser F."/>
            <person name="Grimwood J."/>
            <person name="Gutierrez G."/>
            <person name="Heitman J."/>
            <person name="Henrissat B."/>
            <person name="Iturriaga E.A."/>
            <person name="Lang B.F."/>
            <person name="Lavin J.L."/>
            <person name="Lee S."/>
            <person name="Li W."/>
            <person name="Lindquist E."/>
            <person name="Lopez-Garcia S."/>
            <person name="Luque E.M."/>
            <person name="Marcos A.T."/>
            <person name="Martin J."/>
            <person name="McCluskey K."/>
            <person name="Medina H.R."/>
            <person name="Miralles-Duran A."/>
            <person name="Miyazaki A."/>
            <person name="Munoz-Torres E."/>
            <person name="Oguiza J.A."/>
            <person name="Ohm R."/>
            <person name="Olmedo M."/>
            <person name="Orejas M."/>
            <person name="Ortiz-Castellanos L."/>
            <person name="Pisabarro A.G."/>
            <person name="Rodriguez-Romero J."/>
            <person name="Ruiz-Herrera J."/>
            <person name="Ruiz-Vazquez R."/>
            <person name="Sanz C."/>
            <person name="Schackwitz W."/>
            <person name="Schmutz J."/>
            <person name="Shahriari M."/>
            <person name="Shelest E."/>
            <person name="Silva-Franco F."/>
            <person name="Soanes D."/>
            <person name="Syed K."/>
            <person name="Tagua V.G."/>
            <person name="Talbot N.J."/>
            <person name="Thon M."/>
            <person name="De vries R.P."/>
            <person name="Wiebenga A."/>
            <person name="Yadav J.S."/>
            <person name="Braun E.L."/>
            <person name="Baker S."/>
            <person name="Garre V."/>
            <person name="Horwitz B."/>
            <person name="Torres-Martinez S."/>
            <person name="Idnurm A."/>
            <person name="Herrera-Estrella A."/>
            <person name="Gabaldon T."/>
            <person name="Grigoriev I.V."/>
        </authorList>
    </citation>
    <scope>NUCLEOTIDE SEQUENCE [LARGE SCALE GENOMIC DNA]</scope>
    <source>
        <strain evidence="4">NRRL 1555(-)</strain>
    </source>
</reference>
<evidence type="ECO:0000313" key="4">
    <source>
        <dbReference type="Proteomes" id="UP000077315"/>
    </source>
</evidence>
<dbReference type="Gene3D" id="3.40.50.1820">
    <property type="entry name" value="alpha/beta hydrolase"/>
    <property type="match status" value="1"/>
</dbReference>
<dbReference type="InParanoid" id="A0A167PFH4"/>
<feature type="domain" description="AB hydrolase-1" evidence="2">
    <location>
        <begin position="147"/>
        <end position="264"/>
    </location>
</feature>
<evidence type="ECO:0000313" key="3">
    <source>
        <dbReference type="EMBL" id="OAD77809.1"/>
    </source>
</evidence>
<dbReference type="Proteomes" id="UP000077315">
    <property type="component" value="Unassembled WGS sequence"/>
</dbReference>
<dbReference type="Pfam" id="PF00561">
    <property type="entry name" value="Abhydrolase_1"/>
    <property type="match status" value="1"/>
</dbReference>
<feature type="region of interest" description="Disordered" evidence="1">
    <location>
        <begin position="311"/>
        <end position="343"/>
    </location>
</feature>
<dbReference type="EMBL" id="KV440974">
    <property type="protein sequence ID" value="OAD77809.1"/>
    <property type="molecule type" value="Genomic_DNA"/>
</dbReference>
<dbReference type="PANTHER" id="PTHR11440">
    <property type="entry name" value="LECITHIN-CHOLESTEROL ACYLTRANSFERASE-RELATED"/>
    <property type="match status" value="1"/>
</dbReference>
<dbReference type="SUPFAM" id="SSF53474">
    <property type="entry name" value="alpha/beta-Hydrolases"/>
    <property type="match status" value="1"/>
</dbReference>